<evidence type="ECO:0000256" key="1">
    <source>
        <dbReference type="SAM" id="MobiDB-lite"/>
    </source>
</evidence>
<dbReference type="Proteomes" id="UP000030758">
    <property type="component" value="Unassembled WGS sequence"/>
</dbReference>
<organism evidence="2">
    <name type="scientific">Trichuris suis</name>
    <name type="common">pig whipworm</name>
    <dbReference type="NCBI Taxonomy" id="68888"/>
    <lineage>
        <taxon>Eukaryota</taxon>
        <taxon>Metazoa</taxon>
        <taxon>Ecdysozoa</taxon>
        <taxon>Nematoda</taxon>
        <taxon>Enoplea</taxon>
        <taxon>Dorylaimia</taxon>
        <taxon>Trichinellida</taxon>
        <taxon>Trichuridae</taxon>
        <taxon>Trichuris</taxon>
    </lineage>
</organism>
<dbReference type="EMBL" id="KL367614">
    <property type="protein sequence ID" value="KFD61723.1"/>
    <property type="molecule type" value="Genomic_DNA"/>
</dbReference>
<accession>A0A085MWX7</accession>
<dbReference type="InterPro" id="IPR050951">
    <property type="entry name" value="Retrovirus_Pol_polyprotein"/>
</dbReference>
<name>A0A085MWX7_9BILA</name>
<dbReference type="InterPro" id="IPR012337">
    <property type="entry name" value="RNaseH-like_sf"/>
</dbReference>
<reference evidence="2" key="1">
    <citation type="journal article" date="2014" name="Nat. Genet.">
        <title>Genome and transcriptome of the porcine whipworm Trichuris suis.</title>
        <authorList>
            <person name="Jex A.R."/>
            <person name="Nejsum P."/>
            <person name="Schwarz E.M."/>
            <person name="Hu L."/>
            <person name="Young N.D."/>
            <person name="Hall R.S."/>
            <person name="Korhonen P.K."/>
            <person name="Liao S."/>
            <person name="Thamsborg S."/>
            <person name="Xia J."/>
            <person name="Xu P."/>
            <person name="Wang S."/>
            <person name="Scheerlinck J.P."/>
            <person name="Hofmann A."/>
            <person name="Sternberg P.W."/>
            <person name="Wang J."/>
            <person name="Gasser R.B."/>
        </authorList>
    </citation>
    <scope>NUCLEOTIDE SEQUENCE [LARGE SCALE GENOMIC DNA]</scope>
    <source>
        <strain evidence="2">DCEP-RM93F</strain>
    </source>
</reference>
<protein>
    <recommendedName>
        <fullName evidence="3">Integrase catalytic domain-containing protein</fullName>
    </recommendedName>
</protein>
<dbReference type="SUPFAM" id="SSF53098">
    <property type="entry name" value="Ribonuclease H-like"/>
    <property type="match status" value="1"/>
</dbReference>
<evidence type="ECO:0000313" key="2">
    <source>
        <dbReference type="EMBL" id="KFD61723.1"/>
    </source>
</evidence>
<gene>
    <name evidence="2" type="ORF">M514_26124</name>
</gene>
<dbReference type="GO" id="GO:0003676">
    <property type="term" value="F:nucleic acid binding"/>
    <property type="evidence" value="ECO:0007669"/>
    <property type="project" value="InterPro"/>
</dbReference>
<evidence type="ECO:0008006" key="3">
    <source>
        <dbReference type="Google" id="ProtNLM"/>
    </source>
</evidence>
<dbReference type="InterPro" id="IPR036397">
    <property type="entry name" value="RNaseH_sf"/>
</dbReference>
<feature type="compositionally biased region" description="Polar residues" evidence="1">
    <location>
        <begin position="286"/>
        <end position="297"/>
    </location>
</feature>
<dbReference type="PANTHER" id="PTHR37984:SF12">
    <property type="entry name" value="RIBONUCLEASE H"/>
    <property type="match status" value="1"/>
</dbReference>
<sequence>MLCRVLLIRNRHILKVSCGTQQLATRVRFELTRGNANGLAIHGTHRFTYLQGTISVEPPAGPFQGKTYLLIVDSHSKWLDVEQVASTESKEVIRHLARLFATHGLPDTLASDNGTAFDPAYHASSNGLVERVVQTTKQALRAMASDKWGITLSRFLFNYRLTPHSATGLSPAEILLRRRPKSLLDKLHPDLLAVKEKTQEEDAINLGTKDSRRMRPFQVGDRVWARDFHPHAATKWLPGVVQEVITPRSFWLELPQTETRVRRSIDHICNRGSGGSPVIPEFERSIPSSTGTYTPVTTEALEENQSELHEPATEAPDQEIPTMPAEQTPAPQRPVATTYRETDKTNTTPNQRPMRRTQRPRYLNDYVT</sequence>
<feature type="region of interest" description="Disordered" evidence="1">
    <location>
        <begin position="272"/>
        <end position="368"/>
    </location>
</feature>
<dbReference type="PANTHER" id="PTHR37984">
    <property type="entry name" value="PROTEIN CBG26694"/>
    <property type="match status" value="1"/>
</dbReference>
<dbReference type="Gene3D" id="3.30.420.10">
    <property type="entry name" value="Ribonuclease H-like superfamily/Ribonuclease H"/>
    <property type="match status" value="1"/>
</dbReference>
<proteinExistence type="predicted"/>
<dbReference type="AlphaFoldDB" id="A0A085MWX7"/>